<dbReference type="InterPro" id="IPR007506">
    <property type="entry name" value="PMDh-L-like_dom"/>
</dbReference>
<evidence type="ECO:0000256" key="5">
    <source>
        <dbReference type="ARBA" id="ARBA00045120"/>
    </source>
</evidence>
<evidence type="ECO:0000256" key="10">
    <source>
        <dbReference type="ARBA" id="ARBA00047196"/>
    </source>
</evidence>
<gene>
    <name evidence="12" type="ORF">BTN85_1660</name>
</gene>
<evidence type="ECO:0000256" key="3">
    <source>
        <dbReference type="ARBA" id="ARBA00023229"/>
    </source>
</evidence>
<protein>
    <recommendedName>
        <fullName evidence="10">Phosphomevalonate dehydratase large subunit</fullName>
        <ecNumber evidence="9">4.2.1.182</ecNumber>
    </recommendedName>
</protein>
<comment type="catalytic activity">
    <reaction evidence="5">
        <text>(R)-5-phosphomevalonate = (2E)-3-methyl-5-phosphooxypent-2-enoate + H2O</text>
        <dbReference type="Rhea" id="RHEA:78975"/>
        <dbReference type="ChEBI" id="CHEBI:15377"/>
        <dbReference type="ChEBI" id="CHEBI:58146"/>
        <dbReference type="ChEBI" id="CHEBI:229665"/>
        <dbReference type="EC" id="4.2.1.182"/>
    </reaction>
    <physiologicalReaction direction="left-to-right" evidence="5">
        <dbReference type="Rhea" id="RHEA:78976"/>
    </physiologicalReaction>
</comment>
<accession>A0A1Q6DXR9</accession>
<dbReference type="EMBL" id="MSDW01000001">
    <property type="protein sequence ID" value="OKY79153.1"/>
    <property type="molecule type" value="Genomic_DNA"/>
</dbReference>
<dbReference type="Pfam" id="PF04412">
    <property type="entry name" value="AcnX"/>
    <property type="match status" value="1"/>
</dbReference>
<organism evidence="12 13">
    <name type="scientific">Methanohalarchaeum thermophilum</name>
    <dbReference type="NCBI Taxonomy" id="1903181"/>
    <lineage>
        <taxon>Archaea</taxon>
        <taxon>Methanobacteriati</taxon>
        <taxon>Methanobacteriota</taxon>
        <taxon>Methanonatronarchaeia</taxon>
        <taxon>Methanonatronarchaeales</taxon>
        <taxon>Methanonatronarchaeaceae</taxon>
        <taxon>Candidatus Methanohalarchaeum</taxon>
    </lineage>
</organism>
<evidence type="ECO:0000256" key="7">
    <source>
        <dbReference type="ARBA" id="ARBA00046333"/>
    </source>
</evidence>
<keyword evidence="4" id="KW-0456">Lyase</keyword>
<dbReference type="FunCoup" id="A0A1Q6DXR9">
    <property type="interactions" value="11"/>
</dbReference>
<comment type="similarity">
    <text evidence="7">Belongs to the AcnX type II large subunit family.</text>
</comment>
<keyword evidence="3" id="KW-0414">Isoprene biosynthesis</keyword>
<name>A0A1Q6DXR9_METT1</name>
<dbReference type="Proteomes" id="UP000185744">
    <property type="component" value="Unassembled WGS sequence"/>
</dbReference>
<dbReference type="GO" id="GO:0016829">
    <property type="term" value="F:lyase activity"/>
    <property type="evidence" value="ECO:0007669"/>
    <property type="project" value="UniProtKB-KW"/>
</dbReference>
<dbReference type="PANTHER" id="PTHR36577">
    <property type="entry name" value="DUF521 DOMAIN PROTEIN (AFU_ORTHOLOGUE AFUA_6G00490)"/>
    <property type="match status" value="1"/>
</dbReference>
<dbReference type="EC" id="4.2.1.182" evidence="9"/>
<sequence length="391" mass="43624">MFLNKREEDILEGEEGPSKQKSMEILVELGEIYDANKLIDIKSAQVSGVSYKTIGDAGLEFIKDIASTDEEVEVKTTLNPAGIDIEKWKELGISRDFAEKQMQIIDLFEQIGIETSCSCTPYLIGNKPKKGEHVAWAESSAVSYCNSVLGARTNREGGPSALASALIGKTPNYGYHLDRNREADYSIRVEEELSRSDYGSLGKIVGKKVEDSVPYFNLKSEPNKDELKALGASMAATGAVALYHVDKITPEYKETKIPDEEIVIEKEEIKNEFNKNLNDVDLIAIGCPHLSNKELQNIYKEIEDKEIKKKLWVFTARKTSEKNKKLISKLEEKGVKVVMDTCMVVSPLREIGINKVMVDSGKASFYLPSLNEVDAVYSSTEKCLKEATRED</sequence>
<evidence type="ECO:0000256" key="4">
    <source>
        <dbReference type="ARBA" id="ARBA00023239"/>
    </source>
</evidence>
<evidence type="ECO:0000256" key="6">
    <source>
        <dbReference type="ARBA" id="ARBA00045299"/>
    </source>
</evidence>
<reference evidence="12" key="1">
    <citation type="submission" date="2016-12" db="EMBL/GenBank/DDBJ databases">
        <title>Discovery of methanogenic haloarchaea.</title>
        <authorList>
            <person name="Sorokin D.Y."/>
            <person name="Makarova K.S."/>
            <person name="Abbas B."/>
            <person name="Ferrer M."/>
            <person name="Golyshin P.N."/>
        </authorList>
    </citation>
    <scope>NUCLEOTIDE SEQUENCE [LARGE SCALE GENOMIC DNA]</scope>
    <source>
        <strain evidence="12">HMET1</strain>
    </source>
</reference>
<evidence type="ECO:0000256" key="1">
    <source>
        <dbReference type="ARBA" id="ARBA00005092"/>
    </source>
</evidence>
<keyword evidence="13" id="KW-1185">Reference proteome</keyword>
<dbReference type="InParanoid" id="A0A1Q6DXR9"/>
<feature type="domain" description="Phosphomevalonate dehydratase large subunit-like" evidence="11">
    <location>
        <begin position="1"/>
        <end position="385"/>
    </location>
</feature>
<dbReference type="AlphaFoldDB" id="A0A1Q6DXR9"/>
<comment type="function">
    <text evidence="6">Component of a hydro-lyase that catalyzes the dehydration of mevalonate 5-phosphate (MVA5P) to form trans-anhydromevalonate 5-phosphate (tAHMP). Involved in the archaeal mevalonate (MVA) pathway, which provides fundamental precursors for isoprenoid biosynthesis, such as isopentenyl diphosphate (IPP) and dimethylallyl diphosphate (DMAPP).</text>
</comment>
<comment type="subunit">
    <text evidence="8">Heterodimer composed of a large subunit (PMDh-L) and a small subunit (PMDh-S).</text>
</comment>
<dbReference type="CDD" id="cd01355">
    <property type="entry name" value="AcnX"/>
    <property type="match status" value="1"/>
</dbReference>
<keyword evidence="2" id="KW-0408">Iron</keyword>
<evidence type="ECO:0000256" key="2">
    <source>
        <dbReference type="ARBA" id="ARBA00023004"/>
    </source>
</evidence>
<dbReference type="STRING" id="1903181.BTN85_1660"/>
<evidence type="ECO:0000256" key="8">
    <source>
        <dbReference type="ARBA" id="ARBA00046520"/>
    </source>
</evidence>
<proteinExistence type="inferred from homology"/>
<evidence type="ECO:0000313" key="12">
    <source>
        <dbReference type="EMBL" id="OKY79153.1"/>
    </source>
</evidence>
<evidence type="ECO:0000259" key="11">
    <source>
        <dbReference type="Pfam" id="PF04412"/>
    </source>
</evidence>
<comment type="pathway">
    <text evidence="1">Isoprenoid biosynthesis; isopentenyl diphosphate biosynthesis via mevalonate pathway.</text>
</comment>
<evidence type="ECO:0000256" key="9">
    <source>
        <dbReference type="ARBA" id="ARBA00047176"/>
    </source>
</evidence>
<dbReference type="GO" id="GO:0008299">
    <property type="term" value="P:isoprenoid biosynthetic process"/>
    <property type="evidence" value="ECO:0007669"/>
    <property type="project" value="UniProtKB-KW"/>
</dbReference>
<dbReference type="PANTHER" id="PTHR36577:SF3">
    <property type="entry name" value="DUF521 DOMAIN PROTEIN (AFU_ORTHOLOGUE AFUA_6G00490)"/>
    <property type="match status" value="1"/>
</dbReference>
<evidence type="ECO:0000313" key="13">
    <source>
        <dbReference type="Proteomes" id="UP000185744"/>
    </source>
</evidence>
<comment type="caution">
    <text evidence="12">The sequence shown here is derived from an EMBL/GenBank/DDBJ whole genome shotgun (WGS) entry which is preliminary data.</text>
</comment>